<gene>
    <name evidence="2" type="primary">jg20958</name>
    <name evidence="2" type="ORF">PAEG_LOCUS12481</name>
</gene>
<dbReference type="Proteomes" id="UP000838756">
    <property type="component" value="Unassembled WGS sequence"/>
</dbReference>
<reference evidence="2" key="1">
    <citation type="submission" date="2022-03" db="EMBL/GenBank/DDBJ databases">
        <authorList>
            <person name="Lindestad O."/>
        </authorList>
    </citation>
    <scope>NUCLEOTIDE SEQUENCE</scope>
</reference>
<comment type="caution">
    <text evidence="2">The sequence shown here is derived from an EMBL/GenBank/DDBJ whole genome shotgun (WGS) entry which is preliminary data.</text>
</comment>
<protein>
    <submittedName>
        <fullName evidence="2">Jg20958 protein</fullName>
    </submittedName>
</protein>
<sequence length="51" mass="5546">TSKESLGAPGNKRLMIVDFGTPYSSGRQSVESDDDDDDDDDDIGSIWIPLD</sequence>
<evidence type="ECO:0000313" key="2">
    <source>
        <dbReference type="EMBL" id="CAH2234731.1"/>
    </source>
</evidence>
<feature type="compositionally biased region" description="Acidic residues" evidence="1">
    <location>
        <begin position="31"/>
        <end position="43"/>
    </location>
</feature>
<accession>A0A8S4RD01</accession>
<dbReference type="AlphaFoldDB" id="A0A8S4RD01"/>
<evidence type="ECO:0000256" key="1">
    <source>
        <dbReference type="SAM" id="MobiDB-lite"/>
    </source>
</evidence>
<feature type="region of interest" description="Disordered" evidence="1">
    <location>
        <begin position="1"/>
        <end position="51"/>
    </location>
</feature>
<dbReference type="EMBL" id="CAKXAJ010025082">
    <property type="protein sequence ID" value="CAH2234731.1"/>
    <property type="molecule type" value="Genomic_DNA"/>
</dbReference>
<proteinExistence type="predicted"/>
<feature type="non-terminal residue" evidence="2">
    <location>
        <position position="1"/>
    </location>
</feature>
<keyword evidence="3" id="KW-1185">Reference proteome</keyword>
<organism evidence="2 3">
    <name type="scientific">Pararge aegeria aegeria</name>
    <dbReference type="NCBI Taxonomy" id="348720"/>
    <lineage>
        <taxon>Eukaryota</taxon>
        <taxon>Metazoa</taxon>
        <taxon>Ecdysozoa</taxon>
        <taxon>Arthropoda</taxon>
        <taxon>Hexapoda</taxon>
        <taxon>Insecta</taxon>
        <taxon>Pterygota</taxon>
        <taxon>Neoptera</taxon>
        <taxon>Endopterygota</taxon>
        <taxon>Lepidoptera</taxon>
        <taxon>Glossata</taxon>
        <taxon>Ditrysia</taxon>
        <taxon>Papilionoidea</taxon>
        <taxon>Nymphalidae</taxon>
        <taxon>Satyrinae</taxon>
        <taxon>Satyrini</taxon>
        <taxon>Parargina</taxon>
        <taxon>Pararge</taxon>
    </lineage>
</organism>
<evidence type="ECO:0000313" key="3">
    <source>
        <dbReference type="Proteomes" id="UP000838756"/>
    </source>
</evidence>
<name>A0A8S4RD01_9NEOP</name>